<feature type="domain" description="HTH crp-type" evidence="5">
    <location>
        <begin position="306"/>
        <end position="378"/>
    </location>
</feature>
<dbReference type="AlphaFoldDB" id="A0A2U3JYC7"/>
<dbReference type="PROSITE" id="PS51063">
    <property type="entry name" value="HTH_CRP_2"/>
    <property type="match status" value="1"/>
</dbReference>
<reference evidence="7" key="1">
    <citation type="submission" date="2018-02" db="EMBL/GenBank/DDBJ databases">
        <authorList>
            <person name="Hausmann B."/>
        </authorList>
    </citation>
    <scope>NUCLEOTIDE SEQUENCE [LARGE SCALE GENOMIC DNA]</scope>
    <source>
        <strain evidence="7">Peat soil MAG SbA1</strain>
    </source>
</reference>
<gene>
    <name evidence="6" type="ORF">SBA1_1040085</name>
</gene>
<dbReference type="SMART" id="SM00100">
    <property type="entry name" value="cNMP"/>
    <property type="match status" value="1"/>
</dbReference>
<evidence type="ECO:0000313" key="6">
    <source>
        <dbReference type="EMBL" id="SPF32317.1"/>
    </source>
</evidence>
<dbReference type="GO" id="GO:0003700">
    <property type="term" value="F:DNA-binding transcription factor activity"/>
    <property type="evidence" value="ECO:0007669"/>
    <property type="project" value="TreeGrafter"/>
</dbReference>
<organism evidence="6 7">
    <name type="scientific">Candidatus Sulfotelmatobacter kueseliae</name>
    <dbReference type="NCBI Taxonomy" id="2042962"/>
    <lineage>
        <taxon>Bacteria</taxon>
        <taxon>Pseudomonadati</taxon>
        <taxon>Acidobacteriota</taxon>
        <taxon>Terriglobia</taxon>
        <taxon>Terriglobales</taxon>
        <taxon>Candidatus Korobacteraceae</taxon>
        <taxon>Candidatus Sulfotelmatobacter</taxon>
    </lineage>
</organism>
<keyword evidence="2" id="KW-0238">DNA-binding</keyword>
<dbReference type="InterPro" id="IPR000595">
    <property type="entry name" value="cNMP-bd_dom"/>
</dbReference>
<dbReference type="InterPro" id="IPR014710">
    <property type="entry name" value="RmlC-like_jellyroll"/>
</dbReference>
<dbReference type="Pfam" id="PF00027">
    <property type="entry name" value="cNMP_binding"/>
    <property type="match status" value="1"/>
</dbReference>
<dbReference type="InterPro" id="IPR050397">
    <property type="entry name" value="Env_Response_Regulators"/>
</dbReference>
<dbReference type="InterPro" id="IPR018490">
    <property type="entry name" value="cNMP-bd_dom_sf"/>
</dbReference>
<evidence type="ECO:0000259" key="5">
    <source>
        <dbReference type="PROSITE" id="PS51063"/>
    </source>
</evidence>
<proteinExistence type="predicted"/>
<evidence type="ECO:0000256" key="3">
    <source>
        <dbReference type="ARBA" id="ARBA00023163"/>
    </source>
</evidence>
<evidence type="ECO:0000256" key="1">
    <source>
        <dbReference type="ARBA" id="ARBA00023015"/>
    </source>
</evidence>
<keyword evidence="3" id="KW-0804">Transcription</keyword>
<dbReference type="InterPro" id="IPR012318">
    <property type="entry name" value="HTH_CRP"/>
</dbReference>
<dbReference type="PROSITE" id="PS50042">
    <property type="entry name" value="CNMP_BINDING_3"/>
    <property type="match status" value="1"/>
</dbReference>
<dbReference type="EMBL" id="OMOD01000007">
    <property type="protein sequence ID" value="SPF32317.1"/>
    <property type="molecule type" value="Genomic_DNA"/>
</dbReference>
<accession>A0A2U3JYC7</accession>
<dbReference type="GO" id="GO:0005829">
    <property type="term" value="C:cytosol"/>
    <property type="evidence" value="ECO:0007669"/>
    <property type="project" value="TreeGrafter"/>
</dbReference>
<dbReference type="InterPro" id="IPR036390">
    <property type="entry name" value="WH_DNA-bd_sf"/>
</dbReference>
<dbReference type="SMART" id="SM00419">
    <property type="entry name" value="HTH_CRP"/>
    <property type="match status" value="1"/>
</dbReference>
<dbReference type="SUPFAM" id="SSF51206">
    <property type="entry name" value="cAMP-binding domain-like"/>
    <property type="match status" value="1"/>
</dbReference>
<evidence type="ECO:0000313" key="7">
    <source>
        <dbReference type="Proteomes" id="UP000238701"/>
    </source>
</evidence>
<dbReference type="Gene3D" id="2.60.120.10">
    <property type="entry name" value="Jelly Rolls"/>
    <property type="match status" value="1"/>
</dbReference>
<dbReference type="GO" id="GO:0003677">
    <property type="term" value="F:DNA binding"/>
    <property type="evidence" value="ECO:0007669"/>
    <property type="project" value="UniProtKB-KW"/>
</dbReference>
<protein>
    <submittedName>
        <fullName evidence="6">Transcriptional regulator, Crp/Fnr family (Modular protein)</fullName>
    </submittedName>
</protein>
<dbReference type="PRINTS" id="PR00034">
    <property type="entry name" value="HTHCRP"/>
</dbReference>
<dbReference type="Pfam" id="PF13545">
    <property type="entry name" value="HTH_Crp_2"/>
    <property type="match status" value="1"/>
</dbReference>
<sequence length="385" mass="42092">MFATSKCQSVGPAVVSQAFRVQVPAANPQRCRRAGEYVHPLLDDTIPPRNETLNTSATRLEISPSATSEVQASEIDPLYLFACWVEWELREEPSAAWDLLAAAQSSHSDTRAHARALLASSHHLGGIATAARPLCFGKFRRDFDGETDMKAPYGLNIIEDCTECPTAHPDFFCGFSPSVLSSLNQVSHKSTLPAGAILFVEGQSPRGMFILCSGRVNLSTTSREGKILILKTAEAGEAMGLSAAISGAGYEVTAETATPCQLNFVDRVHLLELMQARSEVSVRAAQSLSRDYHLAYRDIHDLVLTRSSAGKLARLLLSQPPAKDSGDSQTRIHTFMTHEEMAQRIGSSRETVTRLLSDLRRRRLIHVEGPTLVIRDRQALEALTV</sequence>
<dbReference type="PANTHER" id="PTHR24567">
    <property type="entry name" value="CRP FAMILY TRANSCRIPTIONAL REGULATORY PROTEIN"/>
    <property type="match status" value="1"/>
</dbReference>
<dbReference type="Proteomes" id="UP000238701">
    <property type="component" value="Unassembled WGS sequence"/>
</dbReference>
<name>A0A2U3JYC7_9BACT</name>
<keyword evidence="1" id="KW-0805">Transcription regulation</keyword>
<dbReference type="SUPFAM" id="SSF46785">
    <property type="entry name" value="Winged helix' DNA-binding domain"/>
    <property type="match status" value="1"/>
</dbReference>
<dbReference type="InterPro" id="IPR036388">
    <property type="entry name" value="WH-like_DNA-bd_sf"/>
</dbReference>
<evidence type="ECO:0000259" key="4">
    <source>
        <dbReference type="PROSITE" id="PS50042"/>
    </source>
</evidence>
<evidence type="ECO:0000256" key="2">
    <source>
        <dbReference type="ARBA" id="ARBA00023125"/>
    </source>
</evidence>
<dbReference type="PANTHER" id="PTHR24567:SF74">
    <property type="entry name" value="HTH-TYPE TRANSCRIPTIONAL REGULATOR ARCR"/>
    <property type="match status" value="1"/>
</dbReference>
<dbReference type="CDD" id="cd00038">
    <property type="entry name" value="CAP_ED"/>
    <property type="match status" value="1"/>
</dbReference>
<dbReference type="Gene3D" id="1.10.10.10">
    <property type="entry name" value="Winged helix-like DNA-binding domain superfamily/Winged helix DNA-binding domain"/>
    <property type="match status" value="1"/>
</dbReference>
<feature type="domain" description="Cyclic nucleotide-binding" evidence="4">
    <location>
        <begin position="171"/>
        <end position="291"/>
    </location>
</feature>